<dbReference type="CDD" id="cd00093">
    <property type="entry name" value="HTH_XRE"/>
    <property type="match status" value="1"/>
</dbReference>
<dbReference type="GO" id="GO:0003677">
    <property type="term" value="F:DNA binding"/>
    <property type="evidence" value="ECO:0007669"/>
    <property type="project" value="UniProtKB-KW"/>
</dbReference>
<proteinExistence type="predicted"/>
<dbReference type="Gene3D" id="1.10.260.40">
    <property type="entry name" value="lambda repressor-like DNA-binding domains"/>
    <property type="match status" value="1"/>
</dbReference>
<dbReference type="EMBL" id="VLPL01000004">
    <property type="protein sequence ID" value="TSJ44985.1"/>
    <property type="molecule type" value="Genomic_DNA"/>
</dbReference>
<dbReference type="PANTHER" id="PTHR46797">
    <property type="entry name" value="HTH-TYPE TRANSCRIPTIONAL REGULATOR"/>
    <property type="match status" value="1"/>
</dbReference>
<dbReference type="OrthoDB" id="1261587at2"/>
<dbReference type="InterPro" id="IPR050807">
    <property type="entry name" value="TransReg_Diox_bact_type"/>
</dbReference>
<dbReference type="AlphaFoldDB" id="A0A556MYL0"/>
<evidence type="ECO:0000259" key="2">
    <source>
        <dbReference type="PROSITE" id="PS50943"/>
    </source>
</evidence>
<dbReference type="Pfam" id="PF01381">
    <property type="entry name" value="HTH_3"/>
    <property type="match status" value="1"/>
</dbReference>
<gene>
    <name evidence="3" type="ORF">FO442_10335</name>
</gene>
<dbReference type="Proteomes" id="UP000316008">
    <property type="component" value="Unassembled WGS sequence"/>
</dbReference>
<dbReference type="InterPro" id="IPR010982">
    <property type="entry name" value="Lambda_DNA-bd_dom_sf"/>
</dbReference>
<dbReference type="SUPFAM" id="SSF47413">
    <property type="entry name" value="lambda repressor-like DNA-binding domains"/>
    <property type="match status" value="1"/>
</dbReference>
<dbReference type="GO" id="GO:0005829">
    <property type="term" value="C:cytosol"/>
    <property type="evidence" value="ECO:0007669"/>
    <property type="project" value="TreeGrafter"/>
</dbReference>
<dbReference type="GO" id="GO:0003700">
    <property type="term" value="F:DNA-binding transcription factor activity"/>
    <property type="evidence" value="ECO:0007669"/>
    <property type="project" value="TreeGrafter"/>
</dbReference>
<evidence type="ECO:0000313" key="4">
    <source>
        <dbReference type="Proteomes" id="UP000316008"/>
    </source>
</evidence>
<organism evidence="3 4">
    <name type="scientific">Fluviicola chungangensis</name>
    <dbReference type="NCBI Taxonomy" id="2597671"/>
    <lineage>
        <taxon>Bacteria</taxon>
        <taxon>Pseudomonadati</taxon>
        <taxon>Bacteroidota</taxon>
        <taxon>Flavobacteriia</taxon>
        <taxon>Flavobacteriales</taxon>
        <taxon>Crocinitomicaceae</taxon>
        <taxon>Fluviicola</taxon>
    </lineage>
</organism>
<feature type="domain" description="HTH cro/C1-type" evidence="2">
    <location>
        <begin position="7"/>
        <end position="61"/>
    </location>
</feature>
<reference evidence="3 4" key="1">
    <citation type="submission" date="2019-07" db="EMBL/GenBank/DDBJ databases">
        <authorList>
            <person name="Huq M.A."/>
        </authorList>
    </citation>
    <scope>NUCLEOTIDE SEQUENCE [LARGE SCALE GENOMIC DNA]</scope>
    <source>
        <strain evidence="3 4">MAH-3</strain>
    </source>
</reference>
<accession>A0A556MYL0</accession>
<dbReference type="PANTHER" id="PTHR46797:SF1">
    <property type="entry name" value="METHYLPHOSPHONATE SYNTHASE"/>
    <property type="match status" value="1"/>
</dbReference>
<keyword evidence="4" id="KW-1185">Reference proteome</keyword>
<evidence type="ECO:0000256" key="1">
    <source>
        <dbReference type="ARBA" id="ARBA00023125"/>
    </source>
</evidence>
<comment type="caution">
    <text evidence="3">The sequence shown here is derived from an EMBL/GenBank/DDBJ whole genome shotgun (WGS) entry which is preliminary data.</text>
</comment>
<keyword evidence="1" id="KW-0238">DNA-binding</keyword>
<dbReference type="SMART" id="SM00530">
    <property type="entry name" value="HTH_XRE"/>
    <property type="match status" value="1"/>
</dbReference>
<dbReference type="PROSITE" id="PS50943">
    <property type="entry name" value="HTH_CROC1"/>
    <property type="match status" value="1"/>
</dbReference>
<evidence type="ECO:0000313" key="3">
    <source>
        <dbReference type="EMBL" id="TSJ44985.1"/>
    </source>
</evidence>
<protein>
    <submittedName>
        <fullName evidence="3">Helix-turn-helix transcriptional regulator</fullName>
    </submittedName>
</protein>
<name>A0A556MYL0_9FLAO</name>
<sequence length="96" mass="10803">MDLGTVIKNNRKQKGQTQEEFARACGITQTYLSQIEGNKKEPNLSTLKVISDELEIPLPVLFFMSIDSEDVPVEKKEQFENIGPKVKALISDFFGV</sequence>
<dbReference type="RefSeq" id="WP_144333106.1">
    <property type="nucleotide sequence ID" value="NZ_VLPL01000004.1"/>
</dbReference>
<dbReference type="InterPro" id="IPR001387">
    <property type="entry name" value="Cro/C1-type_HTH"/>
</dbReference>